<sequence length="100" mass="11158">REQQINVVSEKKIHPGEKNGDLSPELHGKSPSLPRVQWEGSCVNGPSSRSRRQNDDKLLRGSPAPPAMYRIHLMEQADQVPYRPLGHKGRPFMKSTGSSC</sequence>
<feature type="region of interest" description="Disordered" evidence="1">
    <location>
        <begin position="80"/>
        <end position="100"/>
    </location>
</feature>
<dbReference type="AlphaFoldDB" id="A0AAV7MB85"/>
<feature type="region of interest" description="Disordered" evidence="1">
    <location>
        <begin position="1"/>
        <end position="66"/>
    </location>
</feature>
<organism evidence="2 3">
    <name type="scientific">Pleurodeles waltl</name>
    <name type="common">Iberian ribbed newt</name>
    <dbReference type="NCBI Taxonomy" id="8319"/>
    <lineage>
        <taxon>Eukaryota</taxon>
        <taxon>Metazoa</taxon>
        <taxon>Chordata</taxon>
        <taxon>Craniata</taxon>
        <taxon>Vertebrata</taxon>
        <taxon>Euteleostomi</taxon>
        <taxon>Amphibia</taxon>
        <taxon>Batrachia</taxon>
        <taxon>Caudata</taxon>
        <taxon>Salamandroidea</taxon>
        <taxon>Salamandridae</taxon>
        <taxon>Pleurodelinae</taxon>
        <taxon>Pleurodeles</taxon>
    </lineage>
</organism>
<protein>
    <submittedName>
        <fullName evidence="2">Uncharacterized protein</fullName>
    </submittedName>
</protein>
<evidence type="ECO:0000256" key="1">
    <source>
        <dbReference type="SAM" id="MobiDB-lite"/>
    </source>
</evidence>
<accession>A0AAV7MB85</accession>
<proteinExistence type="predicted"/>
<dbReference type="EMBL" id="JANPWB010000014">
    <property type="protein sequence ID" value="KAJ1097400.1"/>
    <property type="molecule type" value="Genomic_DNA"/>
</dbReference>
<feature type="non-terminal residue" evidence="2">
    <location>
        <position position="100"/>
    </location>
</feature>
<name>A0AAV7MB85_PLEWA</name>
<reference evidence="2" key="1">
    <citation type="journal article" date="2022" name="bioRxiv">
        <title>Sequencing and chromosome-scale assembly of the giantPleurodeles waltlgenome.</title>
        <authorList>
            <person name="Brown T."/>
            <person name="Elewa A."/>
            <person name="Iarovenko S."/>
            <person name="Subramanian E."/>
            <person name="Araus A.J."/>
            <person name="Petzold A."/>
            <person name="Susuki M."/>
            <person name="Suzuki K.-i.T."/>
            <person name="Hayashi T."/>
            <person name="Toyoda A."/>
            <person name="Oliveira C."/>
            <person name="Osipova E."/>
            <person name="Leigh N.D."/>
            <person name="Simon A."/>
            <person name="Yun M.H."/>
        </authorList>
    </citation>
    <scope>NUCLEOTIDE SEQUENCE</scope>
    <source>
        <strain evidence="2">20211129_DDA</strain>
        <tissue evidence="2">Liver</tissue>
    </source>
</reference>
<gene>
    <name evidence="2" type="ORF">NDU88_002520</name>
</gene>
<feature type="compositionally biased region" description="Basic and acidic residues" evidence="1">
    <location>
        <begin position="1"/>
        <end position="28"/>
    </location>
</feature>
<comment type="caution">
    <text evidence="2">The sequence shown here is derived from an EMBL/GenBank/DDBJ whole genome shotgun (WGS) entry which is preliminary data.</text>
</comment>
<evidence type="ECO:0000313" key="3">
    <source>
        <dbReference type="Proteomes" id="UP001066276"/>
    </source>
</evidence>
<feature type="non-terminal residue" evidence="2">
    <location>
        <position position="1"/>
    </location>
</feature>
<dbReference type="Proteomes" id="UP001066276">
    <property type="component" value="Chromosome 10"/>
</dbReference>
<evidence type="ECO:0000313" key="2">
    <source>
        <dbReference type="EMBL" id="KAJ1097400.1"/>
    </source>
</evidence>
<keyword evidence="3" id="KW-1185">Reference proteome</keyword>